<organism evidence="1 2">
    <name type="scientific">Marivivens niveibacter</name>
    <dbReference type="NCBI Taxonomy" id="1930667"/>
    <lineage>
        <taxon>Bacteria</taxon>
        <taxon>Pseudomonadati</taxon>
        <taxon>Pseudomonadota</taxon>
        <taxon>Alphaproteobacteria</taxon>
        <taxon>Rhodobacterales</taxon>
        <taxon>Paracoccaceae</taxon>
        <taxon>Marivivens group</taxon>
        <taxon>Marivivens</taxon>
    </lineage>
</organism>
<keyword evidence="2" id="KW-1185">Reference proteome</keyword>
<sequence>MHGHEVDENGNLIHDMRGMPGLQGRNAEPHESEELAIMFNKFNTLSRTVENLPNGIRTLTTSSDREVMDALVSHVVGMIGRVEAKDDPQIFIQSPTLDIFFERSEKIETTIDVTDEGIVVVQTTDDPELIEAMHIHAAEVSDMAARGMQAVHEQMMGRMH</sequence>
<comment type="caution">
    <text evidence="1">The sequence shown here is derived from an EMBL/GenBank/DDBJ whole genome shotgun (WGS) entry which is preliminary data.</text>
</comment>
<name>A0A251X327_9RHOB</name>
<dbReference type="Proteomes" id="UP000194664">
    <property type="component" value="Unassembled WGS sequence"/>
</dbReference>
<accession>A0A251X327</accession>
<reference evidence="1 2" key="1">
    <citation type="submission" date="2016-12" db="EMBL/GenBank/DDBJ databases">
        <title>The draft genome sequence of HSLHS2.</title>
        <authorList>
            <person name="Hu D."/>
            <person name="Wang L."/>
            <person name="Shao Z."/>
        </authorList>
    </citation>
    <scope>NUCLEOTIDE SEQUENCE [LARGE SCALE GENOMIC DNA]</scope>
    <source>
        <strain evidence="1">MCCC 1A06712</strain>
    </source>
</reference>
<evidence type="ECO:0000313" key="2">
    <source>
        <dbReference type="Proteomes" id="UP000194664"/>
    </source>
</evidence>
<dbReference type="AlphaFoldDB" id="A0A251X327"/>
<evidence type="ECO:0000313" key="1">
    <source>
        <dbReference type="EMBL" id="OUD11016.1"/>
    </source>
</evidence>
<protein>
    <submittedName>
        <fullName evidence="1">Uncharacterized protein</fullName>
    </submittedName>
</protein>
<gene>
    <name evidence="1" type="ORF">BVC71_02605</name>
</gene>
<dbReference type="EMBL" id="MSPP01000001">
    <property type="protein sequence ID" value="OUD11016.1"/>
    <property type="molecule type" value="Genomic_DNA"/>
</dbReference>
<proteinExistence type="predicted"/>
<dbReference type="OrthoDB" id="1525003at2"/>